<dbReference type="AlphaFoldDB" id="A0A840ZFW0"/>
<dbReference type="Gene3D" id="3.40.50.1110">
    <property type="entry name" value="SGNH hydrolase"/>
    <property type="match status" value="1"/>
</dbReference>
<dbReference type="CDD" id="cd00229">
    <property type="entry name" value="SGNH_hydrolase"/>
    <property type="match status" value="1"/>
</dbReference>
<dbReference type="Proteomes" id="UP000583454">
    <property type="component" value="Unassembled WGS sequence"/>
</dbReference>
<organism evidence="2 3">
    <name type="scientific">Methylorubrum rhodinum</name>
    <dbReference type="NCBI Taxonomy" id="29428"/>
    <lineage>
        <taxon>Bacteria</taxon>
        <taxon>Pseudomonadati</taxon>
        <taxon>Pseudomonadota</taxon>
        <taxon>Alphaproteobacteria</taxon>
        <taxon>Hyphomicrobiales</taxon>
        <taxon>Methylobacteriaceae</taxon>
        <taxon>Methylorubrum</taxon>
    </lineage>
</organism>
<gene>
    <name evidence="2" type="ORF">HNR00_000761</name>
</gene>
<evidence type="ECO:0000313" key="2">
    <source>
        <dbReference type="EMBL" id="MBB5756065.1"/>
    </source>
</evidence>
<feature type="region of interest" description="Disordered" evidence="1">
    <location>
        <begin position="285"/>
        <end position="317"/>
    </location>
</feature>
<keyword evidence="3" id="KW-1185">Reference proteome</keyword>
<dbReference type="SUPFAM" id="SSF52266">
    <property type="entry name" value="SGNH hydrolase"/>
    <property type="match status" value="1"/>
</dbReference>
<evidence type="ECO:0000313" key="3">
    <source>
        <dbReference type="Proteomes" id="UP000583454"/>
    </source>
</evidence>
<dbReference type="EMBL" id="JACHOP010000002">
    <property type="protein sequence ID" value="MBB5756065.1"/>
    <property type="molecule type" value="Genomic_DNA"/>
</dbReference>
<sequence length="317" mass="33577">MAFPQAAHPADAARRRRLALGLSAGLSFVLGAGLSARAETPPAVAAPVQAAPVQVAPPQAAEPLDQSLSPECRVPGSKLYTLAKLKAVKAALKEKRPIRVLSIGSSSAGLGSASSYPVKLENALERALPDVKVEVEARALPGEVASGAGERLRTLVAEVEPDLVVWQVGTNDALARVDIDTFAEALDDSVKWVMSHDIDIVLIDPVFTASLAEDDYYNRMVRTVQEIASREAVPLVHRYAAMRYLSTRGTDEAHMLGRHFRLNDLGLRCMAEHATRAITLSLLQPDPTKADADRTGTATGPAQGRTSSGAAPAARGN</sequence>
<dbReference type="InterPro" id="IPR036514">
    <property type="entry name" value="SGNH_hydro_sf"/>
</dbReference>
<name>A0A840ZFW0_9HYPH</name>
<dbReference type="PANTHER" id="PTHR30383:SF5">
    <property type="entry name" value="SGNH HYDROLASE-TYPE ESTERASE DOMAIN-CONTAINING PROTEIN"/>
    <property type="match status" value="1"/>
</dbReference>
<evidence type="ECO:0000256" key="1">
    <source>
        <dbReference type="SAM" id="MobiDB-lite"/>
    </source>
</evidence>
<dbReference type="InterPro" id="IPR057572">
    <property type="entry name" value="NonGDSL"/>
</dbReference>
<dbReference type="RefSeq" id="WP_183565118.1">
    <property type="nucleotide sequence ID" value="NZ_JACHOP010000002.1"/>
</dbReference>
<dbReference type="GO" id="GO:0004622">
    <property type="term" value="F:phosphatidylcholine lysophospholipase activity"/>
    <property type="evidence" value="ECO:0007669"/>
    <property type="project" value="TreeGrafter"/>
</dbReference>
<feature type="compositionally biased region" description="Polar residues" evidence="1">
    <location>
        <begin position="296"/>
        <end position="309"/>
    </location>
</feature>
<dbReference type="PANTHER" id="PTHR30383">
    <property type="entry name" value="THIOESTERASE 1/PROTEASE 1/LYSOPHOSPHOLIPASE L1"/>
    <property type="match status" value="1"/>
</dbReference>
<comment type="caution">
    <text evidence="2">The sequence shown here is derived from an EMBL/GenBank/DDBJ whole genome shotgun (WGS) entry which is preliminary data.</text>
</comment>
<reference evidence="2 3" key="1">
    <citation type="submission" date="2020-08" db="EMBL/GenBank/DDBJ databases">
        <title>Genomic Encyclopedia of Type Strains, Phase IV (KMG-IV): sequencing the most valuable type-strain genomes for metagenomic binning, comparative biology and taxonomic classification.</title>
        <authorList>
            <person name="Goeker M."/>
        </authorList>
    </citation>
    <scope>NUCLEOTIDE SEQUENCE [LARGE SCALE GENOMIC DNA]</scope>
    <source>
        <strain evidence="2 3">DSM 2163</strain>
    </source>
</reference>
<accession>A0A840ZFW0</accession>
<protein>
    <submittedName>
        <fullName evidence="2">Lysophospholipase L1-like esterase</fullName>
    </submittedName>
</protein>
<dbReference type="Pfam" id="PF25182">
    <property type="entry name" value="NonGDSL"/>
    <property type="match status" value="1"/>
</dbReference>
<proteinExistence type="predicted"/>
<dbReference type="InterPro" id="IPR051532">
    <property type="entry name" value="Ester_Hydrolysis_Enzymes"/>
</dbReference>